<keyword evidence="1" id="KW-0812">Transmembrane</keyword>
<gene>
    <name evidence="2" type="ORF">PVAP13_3KG327027</name>
</gene>
<proteinExistence type="predicted"/>
<evidence type="ECO:0000256" key="1">
    <source>
        <dbReference type="SAM" id="Phobius"/>
    </source>
</evidence>
<feature type="transmembrane region" description="Helical" evidence="1">
    <location>
        <begin position="20"/>
        <end position="40"/>
    </location>
</feature>
<keyword evidence="3" id="KW-1185">Reference proteome</keyword>
<keyword evidence="1" id="KW-0472">Membrane</keyword>
<comment type="caution">
    <text evidence="2">The sequence shown here is derived from an EMBL/GenBank/DDBJ whole genome shotgun (WGS) entry which is preliminary data.</text>
</comment>
<evidence type="ECO:0000313" key="2">
    <source>
        <dbReference type="EMBL" id="KAG2628221.1"/>
    </source>
</evidence>
<dbReference type="AlphaFoldDB" id="A0A8T0UV88"/>
<reference evidence="2" key="1">
    <citation type="submission" date="2020-05" db="EMBL/GenBank/DDBJ databases">
        <title>WGS assembly of Panicum virgatum.</title>
        <authorList>
            <person name="Lovell J.T."/>
            <person name="Jenkins J."/>
            <person name="Shu S."/>
            <person name="Juenger T.E."/>
            <person name="Schmutz J."/>
        </authorList>
    </citation>
    <scope>NUCLEOTIDE SEQUENCE</scope>
    <source>
        <strain evidence="2">AP13</strain>
    </source>
</reference>
<organism evidence="2 3">
    <name type="scientific">Panicum virgatum</name>
    <name type="common">Blackwell switchgrass</name>
    <dbReference type="NCBI Taxonomy" id="38727"/>
    <lineage>
        <taxon>Eukaryota</taxon>
        <taxon>Viridiplantae</taxon>
        <taxon>Streptophyta</taxon>
        <taxon>Embryophyta</taxon>
        <taxon>Tracheophyta</taxon>
        <taxon>Spermatophyta</taxon>
        <taxon>Magnoliopsida</taxon>
        <taxon>Liliopsida</taxon>
        <taxon>Poales</taxon>
        <taxon>Poaceae</taxon>
        <taxon>PACMAD clade</taxon>
        <taxon>Panicoideae</taxon>
        <taxon>Panicodae</taxon>
        <taxon>Paniceae</taxon>
        <taxon>Panicinae</taxon>
        <taxon>Panicum</taxon>
        <taxon>Panicum sect. Hiantes</taxon>
    </lineage>
</organism>
<dbReference type="EMBL" id="CM029041">
    <property type="protein sequence ID" value="KAG2628221.1"/>
    <property type="molecule type" value="Genomic_DNA"/>
</dbReference>
<dbReference type="Proteomes" id="UP000823388">
    <property type="component" value="Chromosome 3K"/>
</dbReference>
<evidence type="ECO:0000313" key="3">
    <source>
        <dbReference type="Proteomes" id="UP000823388"/>
    </source>
</evidence>
<accession>A0A8T0UV88</accession>
<keyword evidence="1" id="KW-1133">Transmembrane helix</keyword>
<protein>
    <submittedName>
        <fullName evidence="2">Uncharacterized protein</fullName>
    </submittedName>
</protein>
<sequence>MDDHVSGVQRLVHLWNKSGMQTMVLLSFGMQVFLLVFGTIRWRSSSAFVRLSLWYSHLRSGPPICRQRRGFKRAPAAILLGALPPAAPWWPRQHHSLCP</sequence>
<name>A0A8T0UV88_PANVG</name>